<organism evidence="10 11">
    <name type="scientific">Paramixta manurensis</name>
    <dbReference type="NCBI Taxonomy" id="2740817"/>
    <lineage>
        <taxon>Bacteria</taxon>
        <taxon>Pseudomonadati</taxon>
        <taxon>Pseudomonadota</taxon>
        <taxon>Gammaproteobacteria</taxon>
        <taxon>Enterobacterales</taxon>
        <taxon>Erwiniaceae</taxon>
        <taxon>Paramixta</taxon>
    </lineage>
</organism>
<gene>
    <name evidence="10" type="ORF">PMPD1_1678</name>
</gene>
<keyword evidence="8" id="KW-0472">Membrane</keyword>
<dbReference type="InterPro" id="IPR050166">
    <property type="entry name" value="ABC_transporter_ATP-bind"/>
</dbReference>
<evidence type="ECO:0000256" key="7">
    <source>
        <dbReference type="ARBA" id="ARBA00022967"/>
    </source>
</evidence>
<dbReference type="InterPro" id="IPR003593">
    <property type="entry name" value="AAA+_ATPase"/>
</dbReference>
<evidence type="ECO:0000256" key="2">
    <source>
        <dbReference type="ARBA" id="ARBA00022448"/>
    </source>
</evidence>
<reference evidence="10 11" key="1">
    <citation type="submission" date="2020-06" db="EMBL/GenBank/DDBJ databases">
        <title>Genome sequence of Paramixta manurensis strain PD-1.</title>
        <authorList>
            <person name="Lee C.W."/>
            <person name="Kim J."/>
        </authorList>
    </citation>
    <scope>NUCLEOTIDE SEQUENCE [LARGE SCALE GENOMIC DNA]</scope>
    <source>
        <strain evidence="10 11">PD-1</strain>
    </source>
</reference>
<dbReference type="EMBL" id="CP054212">
    <property type="protein sequence ID" value="QKJ86629.1"/>
    <property type="molecule type" value="Genomic_DNA"/>
</dbReference>
<evidence type="ECO:0000256" key="4">
    <source>
        <dbReference type="ARBA" id="ARBA00022519"/>
    </source>
</evidence>
<dbReference type="InterPro" id="IPR027417">
    <property type="entry name" value="P-loop_NTPase"/>
</dbReference>
<keyword evidence="2" id="KW-0813">Transport</keyword>
<keyword evidence="3" id="KW-1003">Cell membrane</keyword>
<dbReference type="PANTHER" id="PTHR42788:SF17">
    <property type="entry name" value="ALIPHATIC SULFONATES IMPORT ATP-BINDING PROTEIN SSUB"/>
    <property type="match status" value="1"/>
</dbReference>
<keyword evidence="7" id="KW-1278">Translocase</keyword>
<keyword evidence="4" id="KW-0997">Cell inner membrane</keyword>
<evidence type="ECO:0000256" key="8">
    <source>
        <dbReference type="ARBA" id="ARBA00023136"/>
    </source>
</evidence>
<dbReference type="PROSITE" id="PS50893">
    <property type="entry name" value="ABC_TRANSPORTER_2"/>
    <property type="match status" value="1"/>
</dbReference>
<sequence length="263" mass="28726">MSELISGPSRLNAGTPLVINRVSKQYGGRTILNNIDLHIPAGQFVAVVGRSGCGKSTLLRLLAGLETASGGELLAGNAPLANAREDTRLMFQDARLLPWKSVINNVGLGLRGRAWRDDALQVLEDVGLADRASEWPAALSGGQKQRVALARALIHRPGLLLLDEPLGALDALTRIEMQGLIESLWQQHHFTVLLVTHDVSEAVAMADRVLLIEEGQIGLDLTIDLPRPRRRGSARLAELEAEVLDRVMKRSESEPPNRRYAQR</sequence>
<dbReference type="GO" id="GO:0016887">
    <property type="term" value="F:ATP hydrolysis activity"/>
    <property type="evidence" value="ECO:0007669"/>
    <property type="project" value="InterPro"/>
</dbReference>
<name>A0A6M8UAA4_9GAMM</name>
<comment type="similarity">
    <text evidence="1">Belongs to the ABC transporter superfamily. Drug exporter-2 (TC 3.A.1.117) family.</text>
</comment>
<evidence type="ECO:0000313" key="11">
    <source>
        <dbReference type="Proteomes" id="UP000505325"/>
    </source>
</evidence>
<feature type="domain" description="ABC transporter" evidence="9">
    <location>
        <begin position="17"/>
        <end position="239"/>
    </location>
</feature>
<dbReference type="SUPFAM" id="SSF52540">
    <property type="entry name" value="P-loop containing nucleoside triphosphate hydrolases"/>
    <property type="match status" value="1"/>
</dbReference>
<dbReference type="Gene3D" id="3.40.50.300">
    <property type="entry name" value="P-loop containing nucleotide triphosphate hydrolases"/>
    <property type="match status" value="1"/>
</dbReference>
<dbReference type="NCBIfam" id="NF008420">
    <property type="entry name" value="PRK11247.1"/>
    <property type="match status" value="1"/>
</dbReference>
<protein>
    <submittedName>
        <fullName evidence="10">Aliphatic sulfonates import ATP-binding protein SsuB</fullName>
    </submittedName>
</protein>
<evidence type="ECO:0000256" key="3">
    <source>
        <dbReference type="ARBA" id="ARBA00022475"/>
    </source>
</evidence>
<dbReference type="PANTHER" id="PTHR42788">
    <property type="entry name" value="TAURINE IMPORT ATP-BINDING PROTEIN-RELATED"/>
    <property type="match status" value="1"/>
</dbReference>
<evidence type="ECO:0000256" key="6">
    <source>
        <dbReference type="ARBA" id="ARBA00022840"/>
    </source>
</evidence>
<dbReference type="InterPro" id="IPR003439">
    <property type="entry name" value="ABC_transporter-like_ATP-bd"/>
</dbReference>
<accession>A0A6M8UAA4</accession>
<dbReference type="InterPro" id="IPR017871">
    <property type="entry name" value="ABC_transporter-like_CS"/>
</dbReference>
<proteinExistence type="inferred from homology"/>
<dbReference type="PROSITE" id="PS00211">
    <property type="entry name" value="ABC_TRANSPORTER_1"/>
    <property type="match status" value="1"/>
</dbReference>
<dbReference type="CDD" id="cd03293">
    <property type="entry name" value="ABC_NrtD_SsuB_transporters"/>
    <property type="match status" value="1"/>
</dbReference>
<dbReference type="KEGG" id="pmak:PMPD1_1678"/>
<dbReference type="GO" id="GO:0005524">
    <property type="term" value="F:ATP binding"/>
    <property type="evidence" value="ECO:0007669"/>
    <property type="project" value="UniProtKB-KW"/>
</dbReference>
<dbReference type="RefSeq" id="WP_173633633.1">
    <property type="nucleotide sequence ID" value="NZ_CP054212.1"/>
</dbReference>
<dbReference type="GO" id="GO:0042918">
    <property type="term" value="P:alkanesulfonate transmembrane transport"/>
    <property type="evidence" value="ECO:0007669"/>
    <property type="project" value="UniProtKB-ARBA"/>
</dbReference>
<dbReference type="SMART" id="SM00382">
    <property type="entry name" value="AAA"/>
    <property type="match status" value="1"/>
</dbReference>
<dbReference type="FunFam" id="3.40.50.300:FF:000653">
    <property type="entry name" value="Aliphatic sulfonates import ATP-binding protein SsuB"/>
    <property type="match status" value="1"/>
</dbReference>
<dbReference type="Proteomes" id="UP000505325">
    <property type="component" value="Chromosome"/>
</dbReference>
<keyword evidence="6 10" id="KW-0067">ATP-binding</keyword>
<evidence type="ECO:0000313" key="10">
    <source>
        <dbReference type="EMBL" id="QKJ86629.1"/>
    </source>
</evidence>
<keyword evidence="11" id="KW-1185">Reference proteome</keyword>
<evidence type="ECO:0000256" key="1">
    <source>
        <dbReference type="ARBA" id="ARBA00006526"/>
    </source>
</evidence>
<evidence type="ECO:0000256" key="5">
    <source>
        <dbReference type="ARBA" id="ARBA00022741"/>
    </source>
</evidence>
<dbReference type="Pfam" id="PF00005">
    <property type="entry name" value="ABC_tran"/>
    <property type="match status" value="1"/>
</dbReference>
<dbReference type="AlphaFoldDB" id="A0A6M8UAA4"/>
<keyword evidence="5" id="KW-0547">Nucleotide-binding</keyword>
<evidence type="ECO:0000259" key="9">
    <source>
        <dbReference type="PROSITE" id="PS50893"/>
    </source>
</evidence>